<keyword evidence="1" id="KW-1133">Transmembrane helix</keyword>
<feature type="non-terminal residue" evidence="2">
    <location>
        <position position="1"/>
    </location>
</feature>
<feature type="transmembrane region" description="Helical" evidence="1">
    <location>
        <begin position="12"/>
        <end position="28"/>
    </location>
</feature>
<dbReference type="Proteomes" id="UP000823775">
    <property type="component" value="Unassembled WGS sequence"/>
</dbReference>
<evidence type="ECO:0000313" key="2">
    <source>
        <dbReference type="EMBL" id="MCE5166987.1"/>
    </source>
</evidence>
<comment type="caution">
    <text evidence="2">The sequence shown here is derived from an EMBL/GenBank/DDBJ whole genome shotgun (WGS) entry which is preliminary data.</text>
</comment>
<protein>
    <submittedName>
        <fullName evidence="2">Uncharacterized protein</fullName>
    </submittedName>
</protein>
<evidence type="ECO:0000256" key="1">
    <source>
        <dbReference type="SAM" id="Phobius"/>
    </source>
</evidence>
<keyword evidence="1" id="KW-0812">Transmembrane</keyword>
<reference evidence="2 3" key="1">
    <citation type="journal article" date="2021" name="BMC Genomics">
        <title>Datura genome reveals duplications of psychoactive alkaloid biosynthetic genes and high mutation rate following tissue culture.</title>
        <authorList>
            <person name="Rajewski A."/>
            <person name="Carter-House D."/>
            <person name="Stajich J."/>
            <person name="Litt A."/>
        </authorList>
    </citation>
    <scope>NUCLEOTIDE SEQUENCE [LARGE SCALE GENOMIC DNA]</scope>
    <source>
        <strain evidence="2">AR-01</strain>
    </source>
</reference>
<keyword evidence="3" id="KW-1185">Reference proteome</keyword>
<dbReference type="EMBL" id="JACEIK010041773">
    <property type="protein sequence ID" value="MCE5166987.1"/>
    <property type="molecule type" value="Genomic_DNA"/>
</dbReference>
<keyword evidence="1" id="KW-0472">Membrane</keyword>
<gene>
    <name evidence="2" type="ORF">HAX54_032773</name>
</gene>
<proteinExistence type="predicted"/>
<organism evidence="2 3">
    <name type="scientific">Datura stramonium</name>
    <name type="common">Jimsonweed</name>
    <name type="synonym">Common thornapple</name>
    <dbReference type="NCBI Taxonomy" id="4076"/>
    <lineage>
        <taxon>Eukaryota</taxon>
        <taxon>Viridiplantae</taxon>
        <taxon>Streptophyta</taxon>
        <taxon>Embryophyta</taxon>
        <taxon>Tracheophyta</taxon>
        <taxon>Spermatophyta</taxon>
        <taxon>Magnoliopsida</taxon>
        <taxon>eudicotyledons</taxon>
        <taxon>Gunneridae</taxon>
        <taxon>Pentapetalae</taxon>
        <taxon>asterids</taxon>
        <taxon>lamiids</taxon>
        <taxon>Solanales</taxon>
        <taxon>Solanaceae</taxon>
        <taxon>Solanoideae</taxon>
        <taxon>Datureae</taxon>
        <taxon>Datura</taxon>
    </lineage>
</organism>
<accession>A0ABS8Y993</accession>
<name>A0ABS8Y993_DATST</name>
<evidence type="ECO:0000313" key="3">
    <source>
        <dbReference type="Proteomes" id="UP000823775"/>
    </source>
</evidence>
<sequence>HNNLPISNSQYLGIGIMGLLFYFTYLMSDEVRERRLRGKIGEATGERMGRNLEEADGGVTGVATGDYGRR</sequence>